<evidence type="ECO:0000313" key="11">
    <source>
        <dbReference type="EMBL" id="EME52334.1"/>
    </source>
</evidence>
<evidence type="ECO:0000256" key="8">
    <source>
        <dbReference type="ARBA" id="ARBA00023136"/>
    </source>
</evidence>
<feature type="transmembrane region" description="Helical" evidence="9">
    <location>
        <begin position="182"/>
        <end position="200"/>
    </location>
</feature>
<evidence type="ECO:0000256" key="7">
    <source>
        <dbReference type="ARBA" id="ARBA00023065"/>
    </source>
</evidence>
<dbReference type="AlphaFoldDB" id="M2YVE9"/>
<feature type="transmembrane region" description="Helical" evidence="9">
    <location>
        <begin position="256"/>
        <end position="286"/>
    </location>
</feature>
<evidence type="ECO:0000256" key="1">
    <source>
        <dbReference type="ARBA" id="ARBA00004651"/>
    </source>
</evidence>
<feature type="transmembrane region" description="Helical" evidence="9">
    <location>
        <begin position="307"/>
        <end position="329"/>
    </location>
</feature>
<dbReference type="Proteomes" id="UP000011731">
    <property type="component" value="Unassembled WGS sequence"/>
</dbReference>
<feature type="transmembrane region" description="Helical" evidence="9">
    <location>
        <begin position="111"/>
        <end position="131"/>
    </location>
</feature>
<name>M2YVE9_9NOCA</name>
<feature type="domain" description="Cation/H+ exchanger transmembrane" evidence="10">
    <location>
        <begin position="33"/>
        <end position="421"/>
    </location>
</feature>
<proteinExistence type="predicted"/>
<keyword evidence="4" id="KW-1003">Cell membrane</keyword>
<reference evidence="11 12" key="1">
    <citation type="journal article" date="2013" name="Genome Announc.">
        <title>Draft Genome Sequence of Rhodococcus ruber Strain BKS 20-38.</title>
        <authorList>
            <person name="Bala M."/>
            <person name="Kumar S."/>
            <person name="Raghava G.P."/>
            <person name="Mayilraj S."/>
        </authorList>
    </citation>
    <scope>NUCLEOTIDE SEQUENCE [LARGE SCALE GENOMIC DNA]</scope>
    <source>
        <strain evidence="11 12">BKS 20-38</strain>
    </source>
</reference>
<sequence>MGIPGPTTSQRTKATALDTAIIYVSAGLALLFAVTVPRLFDNRAISAPMIVLVAGALLGLVFDNVEAVTPGWHPAVAEYLSEVCVIVALMGVGLAIDRPLGWRSWKSTRRLLLIAMPLGIAAVAVLGWWAAALTPAAAVLLGAALAPTDPVLASDVQVEGPTSGEGSHREDDEVRFALTSEAGLNDALAFPFVYLALFLYTKGPIEDWIVSWVLWELLGKIVVGAVVGAVAGHLVGRAVFHFPVEHVRLADRGEPIVALAATFAVYGIAELVGGYGFLAVFVCAVAMRRIERAHEYHAEMHSLIEQLEHVLTLAVLLLLGAGLTTGLLAELSWGSVLVGAALVLVIRPVVGWLSLLGCDELDGRERRVTAFFGVRGIGSVYYLAYAAAEFDLAQEQELWAAVAFTVVLSVLIHGVSATRVMRMLDNARVQGST</sequence>
<evidence type="ECO:0000256" key="6">
    <source>
        <dbReference type="ARBA" id="ARBA00022989"/>
    </source>
</evidence>
<feature type="transmembrane region" description="Helical" evidence="9">
    <location>
        <begin position="368"/>
        <end position="386"/>
    </location>
</feature>
<evidence type="ECO:0000256" key="5">
    <source>
        <dbReference type="ARBA" id="ARBA00022692"/>
    </source>
</evidence>
<feature type="transmembrane region" description="Helical" evidence="9">
    <location>
        <begin position="79"/>
        <end position="99"/>
    </location>
</feature>
<accession>M2YVE9</accession>
<keyword evidence="7" id="KW-0406">Ion transport</keyword>
<dbReference type="Gene3D" id="1.20.1530.20">
    <property type="match status" value="1"/>
</dbReference>
<feature type="transmembrane region" description="Helical" evidence="9">
    <location>
        <begin position="47"/>
        <end position="67"/>
    </location>
</feature>
<keyword evidence="12" id="KW-1185">Reference proteome</keyword>
<dbReference type="PANTHER" id="PTHR32507:SF8">
    <property type="entry name" value="CNH1P"/>
    <property type="match status" value="1"/>
</dbReference>
<evidence type="ECO:0000256" key="9">
    <source>
        <dbReference type="SAM" id="Phobius"/>
    </source>
</evidence>
<keyword evidence="8 9" id="KW-0472">Membrane</keyword>
<keyword evidence="5 9" id="KW-0812">Transmembrane</keyword>
<keyword evidence="6 9" id="KW-1133">Transmembrane helix</keyword>
<protein>
    <submittedName>
        <fullName evidence="11">Na+/H+ antiporter</fullName>
    </submittedName>
</protein>
<dbReference type="PATRIC" id="fig|1278076.4.peg.5104"/>
<comment type="subcellular location">
    <subcellularLocation>
        <location evidence="1">Cell membrane</location>
        <topology evidence="1">Multi-pass membrane protein</topology>
    </subcellularLocation>
</comment>
<evidence type="ECO:0000256" key="4">
    <source>
        <dbReference type="ARBA" id="ARBA00022475"/>
    </source>
</evidence>
<feature type="transmembrane region" description="Helical" evidence="9">
    <location>
        <begin position="212"/>
        <end position="236"/>
    </location>
</feature>
<dbReference type="InterPro" id="IPR006153">
    <property type="entry name" value="Cation/H_exchanger_TM"/>
</dbReference>
<dbReference type="Pfam" id="PF00999">
    <property type="entry name" value="Na_H_Exchanger"/>
    <property type="match status" value="1"/>
</dbReference>
<evidence type="ECO:0000313" key="12">
    <source>
        <dbReference type="Proteomes" id="UP000011731"/>
    </source>
</evidence>
<dbReference type="EMBL" id="AOEX01000098">
    <property type="protein sequence ID" value="EME52334.1"/>
    <property type="molecule type" value="Genomic_DNA"/>
</dbReference>
<dbReference type="GO" id="GO:0015297">
    <property type="term" value="F:antiporter activity"/>
    <property type="evidence" value="ECO:0007669"/>
    <property type="project" value="UniProtKB-KW"/>
</dbReference>
<organism evidence="11 12">
    <name type="scientific">Rhodococcus ruber BKS 20-38</name>
    <dbReference type="NCBI Taxonomy" id="1278076"/>
    <lineage>
        <taxon>Bacteria</taxon>
        <taxon>Bacillati</taxon>
        <taxon>Actinomycetota</taxon>
        <taxon>Actinomycetes</taxon>
        <taxon>Mycobacteriales</taxon>
        <taxon>Nocardiaceae</taxon>
        <taxon>Rhodococcus</taxon>
    </lineage>
</organism>
<feature type="transmembrane region" description="Helical" evidence="9">
    <location>
        <begin position="20"/>
        <end position="40"/>
    </location>
</feature>
<keyword evidence="3" id="KW-0050">Antiport</keyword>
<dbReference type="GO" id="GO:1902600">
    <property type="term" value="P:proton transmembrane transport"/>
    <property type="evidence" value="ECO:0007669"/>
    <property type="project" value="InterPro"/>
</dbReference>
<comment type="caution">
    <text evidence="11">The sequence shown here is derived from an EMBL/GenBank/DDBJ whole genome shotgun (WGS) entry which is preliminary data.</text>
</comment>
<dbReference type="InterPro" id="IPR038770">
    <property type="entry name" value="Na+/solute_symporter_sf"/>
</dbReference>
<feature type="transmembrane region" description="Helical" evidence="9">
    <location>
        <begin position="398"/>
        <end position="418"/>
    </location>
</feature>
<keyword evidence="2" id="KW-0813">Transport</keyword>
<dbReference type="GO" id="GO:0005886">
    <property type="term" value="C:plasma membrane"/>
    <property type="evidence" value="ECO:0007669"/>
    <property type="project" value="UniProtKB-SubCell"/>
</dbReference>
<gene>
    <name evidence="11" type="ORF">G352_24897</name>
</gene>
<evidence type="ECO:0000256" key="2">
    <source>
        <dbReference type="ARBA" id="ARBA00022448"/>
    </source>
</evidence>
<evidence type="ECO:0000259" key="10">
    <source>
        <dbReference type="Pfam" id="PF00999"/>
    </source>
</evidence>
<dbReference type="PANTHER" id="PTHR32507">
    <property type="entry name" value="NA(+)/H(+) ANTIPORTER 1"/>
    <property type="match status" value="1"/>
</dbReference>
<evidence type="ECO:0000256" key="3">
    <source>
        <dbReference type="ARBA" id="ARBA00022449"/>
    </source>
</evidence>
<feature type="transmembrane region" description="Helical" evidence="9">
    <location>
        <begin position="335"/>
        <end position="356"/>
    </location>
</feature>